<feature type="compositionally biased region" description="Basic and acidic residues" evidence="1">
    <location>
        <begin position="159"/>
        <end position="177"/>
    </location>
</feature>
<dbReference type="InterPro" id="IPR040676">
    <property type="entry name" value="DUF5641"/>
</dbReference>
<evidence type="ECO:0000256" key="1">
    <source>
        <dbReference type="SAM" id="MobiDB-lite"/>
    </source>
</evidence>
<protein>
    <recommendedName>
        <fullName evidence="2">DUF5641 domain-containing protein</fullName>
    </recommendedName>
</protein>
<name>A0A9Q1EXS8_SYNKA</name>
<gene>
    <name evidence="3" type="ORF">SKAU_G00284900</name>
</gene>
<accession>A0A9Q1EXS8</accession>
<evidence type="ECO:0000259" key="2">
    <source>
        <dbReference type="Pfam" id="PF18701"/>
    </source>
</evidence>
<organism evidence="3 4">
    <name type="scientific">Synaphobranchus kaupii</name>
    <name type="common">Kaup's arrowtooth eel</name>
    <dbReference type="NCBI Taxonomy" id="118154"/>
    <lineage>
        <taxon>Eukaryota</taxon>
        <taxon>Metazoa</taxon>
        <taxon>Chordata</taxon>
        <taxon>Craniata</taxon>
        <taxon>Vertebrata</taxon>
        <taxon>Euteleostomi</taxon>
        <taxon>Actinopterygii</taxon>
        <taxon>Neopterygii</taxon>
        <taxon>Teleostei</taxon>
        <taxon>Anguilliformes</taxon>
        <taxon>Synaphobranchidae</taxon>
        <taxon>Synaphobranchus</taxon>
    </lineage>
</organism>
<dbReference type="PANTHER" id="PTHR47331">
    <property type="entry name" value="PHD-TYPE DOMAIN-CONTAINING PROTEIN"/>
    <property type="match status" value="1"/>
</dbReference>
<feature type="domain" description="DUF5641" evidence="2">
    <location>
        <begin position="80"/>
        <end position="120"/>
    </location>
</feature>
<keyword evidence="4" id="KW-1185">Reference proteome</keyword>
<dbReference type="Proteomes" id="UP001152622">
    <property type="component" value="Chromosome 11"/>
</dbReference>
<reference evidence="3" key="1">
    <citation type="journal article" date="2023" name="Science">
        <title>Genome structures resolve the early diversification of teleost fishes.</title>
        <authorList>
            <person name="Parey E."/>
            <person name="Louis A."/>
            <person name="Montfort J."/>
            <person name="Bouchez O."/>
            <person name="Roques C."/>
            <person name="Iampietro C."/>
            <person name="Lluch J."/>
            <person name="Castinel A."/>
            <person name="Donnadieu C."/>
            <person name="Desvignes T."/>
            <person name="Floi Bucao C."/>
            <person name="Jouanno E."/>
            <person name="Wen M."/>
            <person name="Mejri S."/>
            <person name="Dirks R."/>
            <person name="Jansen H."/>
            <person name="Henkel C."/>
            <person name="Chen W.J."/>
            <person name="Zahm M."/>
            <person name="Cabau C."/>
            <person name="Klopp C."/>
            <person name="Thompson A.W."/>
            <person name="Robinson-Rechavi M."/>
            <person name="Braasch I."/>
            <person name="Lecointre G."/>
            <person name="Bobe J."/>
            <person name="Postlethwait J.H."/>
            <person name="Berthelot C."/>
            <person name="Roest Crollius H."/>
            <person name="Guiguen Y."/>
        </authorList>
    </citation>
    <scope>NUCLEOTIDE SEQUENCE</scope>
    <source>
        <strain evidence="3">WJC10195</strain>
    </source>
</reference>
<dbReference type="EMBL" id="JAINUF010000011">
    <property type="protein sequence ID" value="KAJ8347089.1"/>
    <property type="molecule type" value="Genomic_DNA"/>
</dbReference>
<dbReference type="AlphaFoldDB" id="A0A9Q1EXS8"/>
<evidence type="ECO:0000313" key="3">
    <source>
        <dbReference type="EMBL" id="KAJ8347089.1"/>
    </source>
</evidence>
<proteinExistence type="predicted"/>
<sequence>MKREGVQLLNAFSIDKVLSLSHCPVLIEVEGILNAKPLGYVSSDITDPDLITPNLLLMRRPDGSLPQVVYPDTEILSRRQWKHSQILNNRFWSHFVKHYLPSLQTHSTWQADKEDITAGSSHAGRPPATKGPLDYWQSHQGVPESRRTREGSRGAVQKSDLHKTCCTHDHPPSHTRR</sequence>
<evidence type="ECO:0000313" key="4">
    <source>
        <dbReference type="Proteomes" id="UP001152622"/>
    </source>
</evidence>
<comment type="caution">
    <text evidence="3">The sequence shown here is derived from an EMBL/GenBank/DDBJ whole genome shotgun (WGS) entry which is preliminary data.</text>
</comment>
<dbReference type="Pfam" id="PF18701">
    <property type="entry name" value="DUF5641"/>
    <property type="match status" value="1"/>
</dbReference>
<dbReference type="OrthoDB" id="8046937at2759"/>
<feature type="region of interest" description="Disordered" evidence="1">
    <location>
        <begin position="117"/>
        <end position="177"/>
    </location>
</feature>